<keyword evidence="3" id="KW-0645">Protease</keyword>
<keyword evidence="1" id="KW-0812">Transmembrane</keyword>
<evidence type="ECO:0000313" key="4">
    <source>
        <dbReference type="Proteomes" id="UP000193834"/>
    </source>
</evidence>
<dbReference type="InterPro" id="IPR003675">
    <property type="entry name" value="Rce1/LyrA-like_dom"/>
</dbReference>
<dbReference type="STRING" id="1852522.SAMN06295960_1952"/>
<feature type="transmembrane region" description="Helical" evidence="1">
    <location>
        <begin position="129"/>
        <end position="148"/>
    </location>
</feature>
<reference evidence="3 4" key="1">
    <citation type="submission" date="2017-04" db="EMBL/GenBank/DDBJ databases">
        <authorList>
            <person name="Afonso C.L."/>
            <person name="Miller P.J."/>
            <person name="Scott M.A."/>
            <person name="Spackman E."/>
            <person name="Goraichik I."/>
            <person name="Dimitrov K.M."/>
            <person name="Suarez D.L."/>
            <person name="Swayne D.E."/>
        </authorList>
    </citation>
    <scope>NUCLEOTIDE SEQUENCE [LARGE SCALE GENOMIC DNA]</scope>
    <source>
        <strain evidence="3 4">11</strain>
    </source>
</reference>
<feature type="transmembrane region" description="Helical" evidence="1">
    <location>
        <begin position="160"/>
        <end position="184"/>
    </location>
</feature>
<keyword evidence="4" id="KW-1185">Reference proteome</keyword>
<keyword evidence="3" id="KW-0378">Hydrolase</keyword>
<dbReference type="EMBL" id="FXAZ01000002">
    <property type="protein sequence ID" value="SMG34325.1"/>
    <property type="molecule type" value="Genomic_DNA"/>
</dbReference>
<dbReference type="AlphaFoldDB" id="A0A1X7K0E0"/>
<dbReference type="Pfam" id="PF02517">
    <property type="entry name" value="Rce1-like"/>
    <property type="match status" value="1"/>
</dbReference>
<keyword evidence="1" id="KW-1133">Transmembrane helix</keyword>
<feature type="domain" description="CAAX prenyl protease 2/Lysostaphin resistance protein A-like" evidence="2">
    <location>
        <begin position="93"/>
        <end position="196"/>
    </location>
</feature>
<gene>
    <name evidence="3" type="ORF">SAMN06295960_1952</name>
</gene>
<feature type="transmembrane region" description="Helical" evidence="1">
    <location>
        <begin position="32"/>
        <end position="51"/>
    </location>
</feature>
<feature type="transmembrane region" description="Helical" evidence="1">
    <location>
        <begin position="63"/>
        <end position="83"/>
    </location>
</feature>
<name>A0A1X7K0E0_9BACL</name>
<keyword evidence="1" id="KW-0472">Membrane</keyword>
<proteinExistence type="predicted"/>
<dbReference type="Proteomes" id="UP000193834">
    <property type="component" value="Unassembled WGS sequence"/>
</dbReference>
<accession>A0A1X7K0E0</accession>
<organism evidence="3 4">
    <name type="scientific">Paenibacillus aquistagni</name>
    <dbReference type="NCBI Taxonomy" id="1852522"/>
    <lineage>
        <taxon>Bacteria</taxon>
        <taxon>Bacillati</taxon>
        <taxon>Bacillota</taxon>
        <taxon>Bacilli</taxon>
        <taxon>Bacillales</taxon>
        <taxon>Paenibacillaceae</taxon>
        <taxon>Paenibacillus</taxon>
    </lineage>
</organism>
<evidence type="ECO:0000313" key="3">
    <source>
        <dbReference type="EMBL" id="SMG34325.1"/>
    </source>
</evidence>
<dbReference type="GO" id="GO:0080120">
    <property type="term" value="P:CAAX-box protein maturation"/>
    <property type="evidence" value="ECO:0007669"/>
    <property type="project" value="UniProtKB-ARBA"/>
</dbReference>
<feature type="transmembrane region" description="Helical" evidence="1">
    <location>
        <begin position="6"/>
        <end position="25"/>
    </location>
</feature>
<dbReference type="GO" id="GO:0006508">
    <property type="term" value="P:proteolysis"/>
    <property type="evidence" value="ECO:0007669"/>
    <property type="project" value="UniProtKB-KW"/>
</dbReference>
<evidence type="ECO:0000259" key="2">
    <source>
        <dbReference type="Pfam" id="PF02517"/>
    </source>
</evidence>
<dbReference type="RefSeq" id="WP_240968158.1">
    <property type="nucleotide sequence ID" value="NZ_FXAZ01000002.1"/>
</dbReference>
<evidence type="ECO:0000256" key="1">
    <source>
        <dbReference type="SAM" id="Phobius"/>
    </source>
</evidence>
<sequence length="213" mass="24440">MSAVSSLLIILLLSFSYMLIYRCFNNKWLRDYAGYSLYVWGVILLAVSLVVKDNMIYALPHKLEAILLPFVVILVLNIIAARYSGYRPVGRFHIFNFVFIYPLLEEMLFRGIILPIFTKLLSPTEWIELLWLPITMPVLLTALLFAISHLQYYKLSRQSVIYMLFAFIGGTIFGAMTAATGSIWPSLLLHIQFNAMCVLHSRRFGAAAEQFKE</sequence>
<dbReference type="GO" id="GO:0004175">
    <property type="term" value="F:endopeptidase activity"/>
    <property type="evidence" value="ECO:0007669"/>
    <property type="project" value="UniProtKB-ARBA"/>
</dbReference>
<feature type="transmembrane region" description="Helical" evidence="1">
    <location>
        <begin position="95"/>
        <end position="117"/>
    </location>
</feature>
<protein>
    <submittedName>
        <fullName evidence="3">CAAX protease self-immunity</fullName>
    </submittedName>
</protein>